<evidence type="ECO:0008006" key="4">
    <source>
        <dbReference type="Google" id="ProtNLM"/>
    </source>
</evidence>
<proteinExistence type="predicted"/>
<dbReference type="EMBL" id="JAWLJK010000004">
    <property type="protein sequence ID" value="MDV6164123.1"/>
    <property type="molecule type" value="Genomic_DNA"/>
</dbReference>
<keyword evidence="1" id="KW-0812">Transmembrane</keyword>
<organism evidence="2 3">
    <name type="scientific">Bacteroides hominis</name>
    <dbReference type="NCBI Taxonomy" id="2763023"/>
    <lineage>
        <taxon>Bacteria</taxon>
        <taxon>Pseudomonadati</taxon>
        <taxon>Bacteroidota</taxon>
        <taxon>Bacteroidia</taxon>
        <taxon>Bacteroidales</taxon>
        <taxon>Bacteroidaceae</taxon>
        <taxon>Bacteroides</taxon>
    </lineage>
</organism>
<keyword evidence="3" id="KW-1185">Reference proteome</keyword>
<keyword evidence="1" id="KW-1133">Transmembrane helix</keyword>
<dbReference type="RefSeq" id="WP_065739648.1">
    <property type="nucleotide sequence ID" value="NZ_CP192717.1"/>
</dbReference>
<sequence length="168" mass="19575">MIARNRIWEELKQAKANILGLQKYTDNRRAWSRWYNGFIALTASIGALGYSIDAIIPFISSIIVGGTSIAKSIAPNFIQNAQELSELDILSDFYVRYMNSLEKIWYDLDHDIINEKEAMNRFFKLKESECDKESAYNRGVRHITKKMQAQIDEKATEYINTIYFEKEE</sequence>
<name>A0ABU4A6U5_9BACE</name>
<evidence type="ECO:0000313" key="3">
    <source>
        <dbReference type="Proteomes" id="UP001185704"/>
    </source>
</evidence>
<keyword evidence="1" id="KW-0472">Membrane</keyword>
<dbReference type="Proteomes" id="UP001185704">
    <property type="component" value="Unassembled WGS sequence"/>
</dbReference>
<reference evidence="2" key="1">
    <citation type="submission" date="2023-09" db="EMBL/GenBank/DDBJ databases">
        <title>Upregulation of the cfiA carbapenemase gene in a Bacteroides hominis strain by the novel integrative and conjugative element Tn7563.</title>
        <authorList>
            <person name="Stubhaug T."/>
            <person name="Zecic N."/>
            <person name="Skaare D."/>
        </authorList>
    </citation>
    <scope>NUCLEOTIDE SEQUENCE [LARGE SCALE GENOMIC DNA]</scope>
    <source>
        <strain evidence="2">Tbg-245</strain>
    </source>
</reference>
<evidence type="ECO:0000256" key="1">
    <source>
        <dbReference type="SAM" id="Phobius"/>
    </source>
</evidence>
<comment type="caution">
    <text evidence="2">The sequence shown here is derived from an EMBL/GenBank/DDBJ whole genome shotgun (WGS) entry which is preliminary data.</text>
</comment>
<accession>A0ABU4A6U5</accession>
<protein>
    <recommendedName>
        <fullName evidence="4">SLATT domain-containing protein</fullName>
    </recommendedName>
</protein>
<feature type="transmembrane region" description="Helical" evidence="1">
    <location>
        <begin position="34"/>
        <end position="52"/>
    </location>
</feature>
<evidence type="ECO:0000313" key="2">
    <source>
        <dbReference type="EMBL" id="MDV6164123.1"/>
    </source>
</evidence>
<gene>
    <name evidence="2" type="ORF">R3O81_08635</name>
</gene>